<organism evidence="1 2">
    <name type="scientific">Desulfovibrio falkowii</name>
    <dbReference type="NCBI Taxonomy" id="3136602"/>
    <lineage>
        <taxon>Bacteria</taxon>
        <taxon>Pseudomonadati</taxon>
        <taxon>Thermodesulfobacteriota</taxon>
        <taxon>Desulfovibrionia</taxon>
        <taxon>Desulfovibrionales</taxon>
        <taxon>Desulfovibrionaceae</taxon>
        <taxon>Desulfovibrio</taxon>
    </lineage>
</organism>
<accession>A0ABQ0E4U8</accession>
<sequence>MGFPEKSELNGFDFYSIRPRCQVRKYVIRLCGGRTQDGPAPGGSGVVRGLLEWYDFTETMNGIFLLLQRTSYVGDVRFGLWGGTH</sequence>
<protein>
    <submittedName>
        <fullName evidence="1">Uncharacterized protein</fullName>
    </submittedName>
</protein>
<dbReference type="EMBL" id="BAAFSG010000001">
    <property type="protein sequence ID" value="GAB1252757.1"/>
    <property type="molecule type" value="Genomic_DNA"/>
</dbReference>
<reference evidence="1 2" key="1">
    <citation type="journal article" date="2025" name="Int. J. Syst. Evol. Microbiol.">
        <title>Desulfovibrio falkowii sp. nov., Porphyromonas miyakawae sp. nov., Mediterraneibacter flintii sp. nov. and Owariibacterium komagatae gen. nov., sp. nov., isolated from human faeces.</title>
        <authorList>
            <person name="Hamaguchi T."/>
            <person name="Ohara M."/>
            <person name="Hisatomi A."/>
            <person name="Sekiguchi K."/>
            <person name="Takeda J.I."/>
            <person name="Ueyama J."/>
            <person name="Ito M."/>
            <person name="Nishiwaki H."/>
            <person name="Ogi T."/>
            <person name="Hirayama M."/>
            <person name="Ohkuma M."/>
            <person name="Sakamoto M."/>
            <person name="Ohno K."/>
        </authorList>
    </citation>
    <scope>NUCLEOTIDE SEQUENCE [LARGE SCALE GENOMIC DNA]</scope>
    <source>
        <strain evidence="1 2">13CB8C</strain>
    </source>
</reference>
<keyword evidence="2" id="KW-1185">Reference proteome</keyword>
<dbReference type="Proteomes" id="UP001628192">
    <property type="component" value="Unassembled WGS sequence"/>
</dbReference>
<evidence type="ECO:0000313" key="2">
    <source>
        <dbReference type="Proteomes" id="UP001628192"/>
    </source>
</evidence>
<proteinExistence type="predicted"/>
<comment type="caution">
    <text evidence="1">The sequence shown here is derived from an EMBL/GenBank/DDBJ whole genome shotgun (WGS) entry which is preliminary data.</text>
</comment>
<name>A0ABQ0E4U8_9BACT</name>
<evidence type="ECO:0000313" key="1">
    <source>
        <dbReference type="EMBL" id="GAB1252757.1"/>
    </source>
</evidence>
<gene>
    <name evidence="1" type="ORF">Defa_02440</name>
</gene>